<name>A0A4P9Y4B4_9FUNG</name>
<dbReference type="PANTHER" id="PTHR13326">
    <property type="entry name" value="TRNA PSEUDOURIDINE SYNTHASE D"/>
    <property type="match status" value="1"/>
</dbReference>
<evidence type="ECO:0000256" key="1">
    <source>
        <dbReference type="ARBA" id="ARBA00007953"/>
    </source>
</evidence>
<dbReference type="PIRSF" id="PIRSF037016">
    <property type="entry name" value="Pseudouridin_synth_euk_prd"/>
    <property type="match status" value="1"/>
</dbReference>
<accession>A0A4P9Y4B4</accession>
<keyword evidence="2" id="KW-0413">Isomerase</keyword>
<dbReference type="GO" id="GO:0005634">
    <property type="term" value="C:nucleus"/>
    <property type="evidence" value="ECO:0007669"/>
    <property type="project" value="TreeGrafter"/>
</dbReference>
<dbReference type="GO" id="GO:0003723">
    <property type="term" value="F:RNA binding"/>
    <property type="evidence" value="ECO:0007669"/>
    <property type="project" value="InterPro"/>
</dbReference>
<dbReference type="Pfam" id="PF01142">
    <property type="entry name" value="TruD"/>
    <property type="match status" value="1"/>
</dbReference>
<dbReference type="Gene3D" id="3.30.2350.20">
    <property type="entry name" value="TruD, catalytic domain"/>
    <property type="match status" value="2"/>
</dbReference>
<dbReference type="PANTHER" id="PTHR13326:SF21">
    <property type="entry name" value="PSEUDOURIDYLATE SYNTHASE PUS7L"/>
    <property type="match status" value="1"/>
</dbReference>
<proteinExistence type="inferred from homology"/>
<comment type="similarity">
    <text evidence="1">Belongs to the pseudouridine synthase TruD family.</text>
</comment>
<dbReference type="SUPFAM" id="SSF55120">
    <property type="entry name" value="Pseudouridine synthase"/>
    <property type="match status" value="1"/>
</dbReference>
<dbReference type="AlphaFoldDB" id="A0A4P9Y4B4"/>
<organism evidence="4 5">
    <name type="scientific">Piptocephalis cylindrospora</name>
    <dbReference type="NCBI Taxonomy" id="1907219"/>
    <lineage>
        <taxon>Eukaryota</taxon>
        <taxon>Fungi</taxon>
        <taxon>Fungi incertae sedis</taxon>
        <taxon>Zoopagomycota</taxon>
        <taxon>Zoopagomycotina</taxon>
        <taxon>Zoopagomycetes</taxon>
        <taxon>Zoopagales</taxon>
        <taxon>Piptocephalidaceae</taxon>
        <taxon>Piptocephalis</taxon>
    </lineage>
</organism>
<dbReference type="InterPro" id="IPR042214">
    <property type="entry name" value="TruD_catalytic"/>
</dbReference>
<evidence type="ECO:0000313" key="4">
    <source>
        <dbReference type="EMBL" id="RKP13818.1"/>
    </source>
</evidence>
<dbReference type="EMBL" id="KZ987938">
    <property type="protein sequence ID" value="RKP13818.1"/>
    <property type="molecule type" value="Genomic_DNA"/>
</dbReference>
<dbReference type="InterPro" id="IPR020103">
    <property type="entry name" value="PsdUridine_synth_cat_dom_sf"/>
</dbReference>
<evidence type="ECO:0000259" key="3">
    <source>
        <dbReference type="PROSITE" id="PS50984"/>
    </source>
</evidence>
<feature type="domain" description="TRUD" evidence="3">
    <location>
        <begin position="173"/>
        <end position="420"/>
    </location>
</feature>
<dbReference type="PROSITE" id="PS50984">
    <property type="entry name" value="TRUD"/>
    <property type="match status" value="1"/>
</dbReference>
<dbReference type="InterPro" id="IPR011760">
    <property type="entry name" value="PsdUridine_synth_TruD_insert"/>
</dbReference>
<keyword evidence="5" id="KW-1185">Reference proteome</keyword>
<reference evidence="5" key="1">
    <citation type="journal article" date="2018" name="Nat. Microbiol.">
        <title>Leveraging single-cell genomics to expand the fungal tree of life.</title>
        <authorList>
            <person name="Ahrendt S.R."/>
            <person name="Quandt C.A."/>
            <person name="Ciobanu D."/>
            <person name="Clum A."/>
            <person name="Salamov A."/>
            <person name="Andreopoulos B."/>
            <person name="Cheng J.F."/>
            <person name="Woyke T."/>
            <person name="Pelin A."/>
            <person name="Henrissat B."/>
            <person name="Reynolds N.K."/>
            <person name="Benny G.L."/>
            <person name="Smith M.E."/>
            <person name="James T.Y."/>
            <person name="Grigoriev I.V."/>
        </authorList>
    </citation>
    <scope>NUCLEOTIDE SEQUENCE [LARGE SCALE GENOMIC DNA]</scope>
</reference>
<dbReference type="CDD" id="cd02576">
    <property type="entry name" value="PseudoU_synth_ScPUS7"/>
    <property type="match status" value="1"/>
</dbReference>
<dbReference type="GO" id="GO:0001522">
    <property type="term" value="P:pseudouridine synthesis"/>
    <property type="evidence" value="ECO:0007669"/>
    <property type="project" value="InterPro"/>
</dbReference>
<protein>
    <submittedName>
        <fullName evidence="4">Pseudouridine synthase</fullName>
    </submittedName>
</protein>
<dbReference type="OrthoDB" id="447290at2759"/>
<evidence type="ECO:0000313" key="5">
    <source>
        <dbReference type="Proteomes" id="UP000267251"/>
    </source>
</evidence>
<dbReference type="Proteomes" id="UP000267251">
    <property type="component" value="Unassembled WGS sequence"/>
</dbReference>
<gene>
    <name evidence="4" type="ORF">BJ684DRAFT_9535</name>
</gene>
<sequence length="514" mass="58685">MEGDKVKRTRQHQRIKTWSHRKLITSTVDGCVVVRRGRAQDIRDDQRRSRASKGPAFTKAILYKFDRDSMDAVSLLARTLRIPPRAVSLAGTKDRRACTSQAIVFQRIHPSKLASANTELNGLRLGNFSSSRHPLRLGDLQGNHFTLVLRHVRVHPDSTWSLDQSLKSLRDDGFINYFGMQRFGTGPVPTHHIGRAILQNDWEGVYHLLMLPRDGETEDIASARRRWFQTRDAQEALASFPRRHTAERSILRAFSEDRHSHDYCGAIRTIPRNLRSMYLHAYQSYIWNSMCSLRLASPDHFKPMVGDLVPMAAGADGPLLDSRVSRGDQGLHFMTHSLITSSFFLQIKNVHILTEKDDLSKYNIADVLLPLPGFDVLYPTHFIGEKYREYMLKDGLDPERMRRSIREYSLSGAYRHILCRPANLSWKTMQYEDDKAPLILSDADILDGIPEPEENKNGQHMALILSLTLGTSQYATMALRELLRVDSSSEHHILLSQAIQPTVEESDTETKHDE</sequence>
<evidence type="ECO:0000256" key="2">
    <source>
        <dbReference type="ARBA" id="ARBA00023235"/>
    </source>
</evidence>
<dbReference type="GO" id="GO:0009982">
    <property type="term" value="F:pseudouridine synthase activity"/>
    <property type="evidence" value="ECO:0007669"/>
    <property type="project" value="InterPro"/>
</dbReference>
<dbReference type="InterPro" id="IPR001656">
    <property type="entry name" value="PsdUridine_synth_TruD"/>
</dbReference>
<dbReference type="NCBIfam" id="TIGR00094">
    <property type="entry name" value="tRNA_TruD_broad"/>
    <property type="match status" value="1"/>
</dbReference>